<feature type="compositionally biased region" description="Basic and acidic residues" evidence="1">
    <location>
        <begin position="112"/>
        <end position="122"/>
    </location>
</feature>
<feature type="compositionally biased region" description="Acidic residues" evidence="1">
    <location>
        <begin position="65"/>
        <end position="76"/>
    </location>
</feature>
<gene>
    <name evidence="2" type="ORF">K7432_009198</name>
</gene>
<protein>
    <submittedName>
        <fullName evidence="2">Uncharacterized protein</fullName>
    </submittedName>
</protein>
<sequence>MAAKLPDLNELFNPLPTSNEKFRYSTDFTRELIAEFDTQRRKMHKELEAQRIALESGNRSSKELEDTESIEEDITEDSEKNCPKSMSPVKERKGGYKFKTLRKNILHMWRSHEVSSKEETANMRRAKTWNAKETPENLRTNGEKKAKFSTWKSFPFATCTEDTTVDS</sequence>
<feature type="region of interest" description="Disordered" evidence="1">
    <location>
        <begin position="112"/>
        <end position="144"/>
    </location>
</feature>
<feature type="compositionally biased region" description="Basic and acidic residues" evidence="1">
    <location>
        <begin position="133"/>
        <end position="144"/>
    </location>
</feature>
<dbReference type="Proteomes" id="UP001479436">
    <property type="component" value="Unassembled WGS sequence"/>
</dbReference>
<evidence type="ECO:0000313" key="2">
    <source>
        <dbReference type="EMBL" id="KAK9763806.1"/>
    </source>
</evidence>
<comment type="caution">
    <text evidence="2">The sequence shown here is derived from an EMBL/GenBank/DDBJ whole genome shotgun (WGS) entry which is preliminary data.</text>
</comment>
<proteinExistence type="predicted"/>
<feature type="region of interest" description="Disordered" evidence="1">
    <location>
        <begin position="51"/>
        <end position="95"/>
    </location>
</feature>
<evidence type="ECO:0000256" key="1">
    <source>
        <dbReference type="SAM" id="MobiDB-lite"/>
    </source>
</evidence>
<organism evidence="2 3">
    <name type="scientific">Basidiobolus ranarum</name>
    <dbReference type="NCBI Taxonomy" id="34480"/>
    <lineage>
        <taxon>Eukaryota</taxon>
        <taxon>Fungi</taxon>
        <taxon>Fungi incertae sedis</taxon>
        <taxon>Zoopagomycota</taxon>
        <taxon>Entomophthoromycotina</taxon>
        <taxon>Basidiobolomycetes</taxon>
        <taxon>Basidiobolales</taxon>
        <taxon>Basidiobolaceae</taxon>
        <taxon>Basidiobolus</taxon>
    </lineage>
</organism>
<reference evidence="2 3" key="1">
    <citation type="submission" date="2023-04" db="EMBL/GenBank/DDBJ databases">
        <title>Genome of Basidiobolus ranarum AG-B5.</title>
        <authorList>
            <person name="Stajich J.E."/>
            <person name="Carter-House D."/>
            <person name="Gryganskyi A."/>
        </authorList>
    </citation>
    <scope>NUCLEOTIDE SEQUENCE [LARGE SCALE GENOMIC DNA]</scope>
    <source>
        <strain evidence="2 3">AG-B5</strain>
    </source>
</reference>
<evidence type="ECO:0000313" key="3">
    <source>
        <dbReference type="Proteomes" id="UP001479436"/>
    </source>
</evidence>
<name>A0ABR2WQM3_9FUNG</name>
<keyword evidence="3" id="KW-1185">Reference proteome</keyword>
<accession>A0ABR2WQM3</accession>
<dbReference type="EMBL" id="JASJQH010000553">
    <property type="protein sequence ID" value="KAK9763806.1"/>
    <property type="molecule type" value="Genomic_DNA"/>
</dbReference>